<organism evidence="1 2">
    <name type="scientific">Populus alba</name>
    <name type="common">White poplar</name>
    <dbReference type="NCBI Taxonomy" id="43335"/>
    <lineage>
        <taxon>Eukaryota</taxon>
        <taxon>Viridiplantae</taxon>
        <taxon>Streptophyta</taxon>
        <taxon>Embryophyta</taxon>
        <taxon>Tracheophyta</taxon>
        <taxon>Spermatophyta</taxon>
        <taxon>Magnoliopsida</taxon>
        <taxon>eudicotyledons</taxon>
        <taxon>Gunneridae</taxon>
        <taxon>Pentapetalae</taxon>
        <taxon>rosids</taxon>
        <taxon>fabids</taxon>
        <taxon>Malpighiales</taxon>
        <taxon>Salicaceae</taxon>
        <taxon>Saliceae</taxon>
        <taxon>Populus</taxon>
    </lineage>
</organism>
<reference evidence="1 2" key="1">
    <citation type="journal article" date="2024" name="Plant Biotechnol. J.">
        <title>Genome and CRISPR/Cas9 system of a widespread forest tree (Populus alba) in the world.</title>
        <authorList>
            <person name="Liu Y.J."/>
            <person name="Jiang P.F."/>
            <person name="Han X.M."/>
            <person name="Li X.Y."/>
            <person name="Wang H.M."/>
            <person name="Wang Y.J."/>
            <person name="Wang X.X."/>
            <person name="Zeng Q.Y."/>
        </authorList>
    </citation>
    <scope>NUCLEOTIDE SEQUENCE [LARGE SCALE GENOMIC DNA]</scope>
    <source>
        <strain evidence="2">cv. PAL-ZL1</strain>
    </source>
</reference>
<comment type="caution">
    <text evidence="1">The sequence shown here is derived from an EMBL/GenBank/DDBJ whole genome shotgun (WGS) entry which is preliminary data.</text>
</comment>
<evidence type="ECO:0000313" key="2">
    <source>
        <dbReference type="Proteomes" id="UP000309997"/>
    </source>
</evidence>
<gene>
    <name evidence="1" type="ORF">D5086_022982</name>
</gene>
<protein>
    <submittedName>
        <fullName evidence="1">Uncharacterized protein</fullName>
    </submittedName>
</protein>
<accession>A0ACC4B9D7</accession>
<dbReference type="Proteomes" id="UP000309997">
    <property type="component" value="Unassembled WGS sequence"/>
</dbReference>
<dbReference type="EMBL" id="RCHU02000012">
    <property type="protein sequence ID" value="KAL3574881.1"/>
    <property type="molecule type" value="Genomic_DNA"/>
</dbReference>
<proteinExistence type="predicted"/>
<sequence>MKLGISTEEADLLSRSNNKVKADDGKRRLVEETSPDRRRAKAHRAAAKLQQQPSFETTRAICYGGGLGLRQTKVIWYWRGKKLQRKWTLLVSLLRSEEVGKGECS</sequence>
<keyword evidence="2" id="KW-1185">Reference proteome</keyword>
<name>A0ACC4B9D7_POPAL</name>
<evidence type="ECO:0000313" key="1">
    <source>
        <dbReference type="EMBL" id="KAL3574881.1"/>
    </source>
</evidence>